<evidence type="ECO:0000313" key="2">
    <source>
        <dbReference type="Proteomes" id="UP001500622"/>
    </source>
</evidence>
<name>A0ABP8LGY9_9MICO</name>
<dbReference type="SUPFAM" id="SSF47598">
    <property type="entry name" value="Ribbon-helix-helix"/>
    <property type="match status" value="1"/>
</dbReference>
<dbReference type="Proteomes" id="UP001500622">
    <property type="component" value="Unassembled WGS sequence"/>
</dbReference>
<proteinExistence type="predicted"/>
<reference evidence="2" key="1">
    <citation type="journal article" date="2019" name="Int. J. Syst. Evol. Microbiol.">
        <title>The Global Catalogue of Microorganisms (GCM) 10K type strain sequencing project: providing services to taxonomists for standard genome sequencing and annotation.</title>
        <authorList>
            <consortium name="The Broad Institute Genomics Platform"/>
            <consortium name="The Broad Institute Genome Sequencing Center for Infectious Disease"/>
            <person name="Wu L."/>
            <person name="Ma J."/>
        </authorList>
    </citation>
    <scope>NUCLEOTIDE SEQUENCE [LARGE SCALE GENOMIC DNA]</scope>
    <source>
        <strain evidence="2">JCM 17810</strain>
    </source>
</reference>
<sequence>MAQPLRSIRVPEYIWQAAKEEAERRGESLNAAIVRLLAAYARVDEATSR</sequence>
<evidence type="ECO:0000313" key="1">
    <source>
        <dbReference type="EMBL" id="GAA4428751.1"/>
    </source>
</evidence>
<dbReference type="InterPro" id="IPR010985">
    <property type="entry name" value="Ribbon_hlx_hlx"/>
</dbReference>
<comment type="caution">
    <text evidence="1">The sequence shown here is derived from an EMBL/GenBank/DDBJ whole genome shotgun (WGS) entry which is preliminary data.</text>
</comment>
<dbReference type="RefSeq" id="WP_345217099.1">
    <property type="nucleotide sequence ID" value="NZ_BAABGN010000012.1"/>
</dbReference>
<keyword evidence="2" id="KW-1185">Reference proteome</keyword>
<gene>
    <name evidence="1" type="ORF">GCM10023169_30230</name>
</gene>
<protein>
    <recommendedName>
        <fullName evidence="3">Arc family DNA-binding protein</fullName>
    </recommendedName>
</protein>
<accession>A0ABP8LGY9</accession>
<dbReference type="EMBL" id="BAABGN010000012">
    <property type="protein sequence ID" value="GAA4428751.1"/>
    <property type="molecule type" value="Genomic_DNA"/>
</dbReference>
<evidence type="ECO:0008006" key="3">
    <source>
        <dbReference type="Google" id="ProtNLM"/>
    </source>
</evidence>
<organism evidence="1 2">
    <name type="scientific">Georgenia halophila</name>
    <dbReference type="NCBI Taxonomy" id="620889"/>
    <lineage>
        <taxon>Bacteria</taxon>
        <taxon>Bacillati</taxon>
        <taxon>Actinomycetota</taxon>
        <taxon>Actinomycetes</taxon>
        <taxon>Micrococcales</taxon>
        <taxon>Bogoriellaceae</taxon>
        <taxon>Georgenia</taxon>
    </lineage>
</organism>